<evidence type="ECO:0000313" key="2">
    <source>
        <dbReference type="EMBL" id="SDE52591.1"/>
    </source>
</evidence>
<name>A0A1G7DM38_9SPHI</name>
<dbReference type="SUPFAM" id="SSF53067">
    <property type="entry name" value="Actin-like ATPase domain"/>
    <property type="match status" value="1"/>
</dbReference>
<protein>
    <submittedName>
        <fullName evidence="2">Polyphosphate glucokinase</fullName>
    </submittedName>
</protein>
<dbReference type="PANTHER" id="PTHR18964">
    <property type="entry name" value="ROK (REPRESSOR, ORF, KINASE) FAMILY"/>
    <property type="match status" value="1"/>
</dbReference>
<keyword evidence="2" id="KW-0808">Transferase</keyword>
<reference evidence="2 3" key="1">
    <citation type="submission" date="2016-10" db="EMBL/GenBank/DDBJ databases">
        <authorList>
            <person name="de Groot N.N."/>
        </authorList>
    </citation>
    <scope>NUCLEOTIDE SEQUENCE [LARGE SCALE GENOMIC DNA]</scope>
    <source>
        <strain evidence="2 3">47C3B</strain>
    </source>
</reference>
<dbReference type="AlphaFoldDB" id="A0A1G7DM38"/>
<accession>A0A1G7DM38</accession>
<comment type="similarity">
    <text evidence="1">Belongs to the ROK (NagC/XylR) family.</text>
</comment>
<sequence>MRRVYHVAKFYTMETTSKQVKILSIDIGGSHIKATILNKKGELKMDYDKIVTPAPASPENVIKAIKTLVKDFPAYDKISVGFPGYVKNGIIKTAPNLSTKLWADVDLTKKLTDALGKPTQVVNDADMQGLGVVDGKGLEMVVTLGTGFGTALLMNGHLLPHFELAHLPVKAGKTYDKYIGEAALEKEGKEKWNRRMKKVFEIMKTVFNYDTLYIGGGNSDKLNFKLDKNMKIVTNADGIKGGARLWLADEESVTKRKVSTPTT</sequence>
<dbReference type="EMBL" id="FNAI01000007">
    <property type="protein sequence ID" value="SDE52591.1"/>
    <property type="molecule type" value="Genomic_DNA"/>
</dbReference>
<dbReference type="InterPro" id="IPR000600">
    <property type="entry name" value="ROK"/>
</dbReference>
<dbReference type="GO" id="GO:0016301">
    <property type="term" value="F:kinase activity"/>
    <property type="evidence" value="ECO:0007669"/>
    <property type="project" value="UniProtKB-KW"/>
</dbReference>
<evidence type="ECO:0000313" key="3">
    <source>
        <dbReference type="Proteomes" id="UP000199072"/>
    </source>
</evidence>
<dbReference type="STRING" id="1391627.SAMN05216464_10739"/>
<keyword evidence="3" id="KW-1185">Reference proteome</keyword>
<dbReference type="CDD" id="cd24058">
    <property type="entry name" value="ASKHA_NBD_ROK_PPGK"/>
    <property type="match status" value="1"/>
</dbReference>
<evidence type="ECO:0000256" key="1">
    <source>
        <dbReference type="ARBA" id="ARBA00006479"/>
    </source>
</evidence>
<dbReference type="InterPro" id="IPR043129">
    <property type="entry name" value="ATPase_NBD"/>
</dbReference>
<keyword evidence="2" id="KW-0418">Kinase</keyword>
<proteinExistence type="inferred from homology"/>
<dbReference type="PANTHER" id="PTHR18964:SF149">
    <property type="entry name" value="BIFUNCTIONAL UDP-N-ACETYLGLUCOSAMINE 2-EPIMERASE_N-ACETYLMANNOSAMINE KINASE"/>
    <property type="match status" value="1"/>
</dbReference>
<organism evidence="2 3">
    <name type="scientific">Mucilaginibacter pineti</name>
    <dbReference type="NCBI Taxonomy" id="1391627"/>
    <lineage>
        <taxon>Bacteria</taxon>
        <taxon>Pseudomonadati</taxon>
        <taxon>Bacteroidota</taxon>
        <taxon>Sphingobacteriia</taxon>
        <taxon>Sphingobacteriales</taxon>
        <taxon>Sphingobacteriaceae</taxon>
        <taxon>Mucilaginibacter</taxon>
    </lineage>
</organism>
<dbReference type="Pfam" id="PF00480">
    <property type="entry name" value="ROK"/>
    <property type="match status" value="1"/>
</dbReference>
<dbReference type="Proteomes" id="UP000199072">
    <property type="component" value="Unassembled WGS sequence"/>
</dbReference>
<dbReference type="Gene3D" id="3.30.420.40">
    <property type="match status" value="2"/>
</dbReference>
<gene>
    <name evidence="2" type="ORF">SAMN05216464_10739</name>
</gene>